<name>A0A0E9LWV3_9BACT</name>
<keyword evidence="2" id="KW-1185">Reference proteome</keyword>
<dbReference type="AlphaFoldDB" id="A0A0E9LWV3"/>
<evidence type="ECO:0000313" key="2">
    <source>
        <dbReference type="Proteomes" id="UP000032900"/>
    </source>
</evidence>
<dbReference type="STRING" id="1236989.JCM15548_12015"/>
<dbReference type="EMBL" id="BAZW01000013">
    <property type="protein sequence ID" value="GAO29788.1"/>
    <property type="molecule type" value="Genomic_DNA"/>
</dbReference>
<evidence type="ECO:0000313" key="1">
    <source>
        <dbReference type="EMBL" id="GAO29788.1"/>
    </source>
</evidence>
<protein>
    <submittedName>
        <fullName evidence="1">Uncharacterized protein</fullName>
    </submittedName>
</protein>
<sequence>MKTKILNFSKVVLASAALLFTACQPEEFELGELLTKDALNYSITQDSEDPNMIVLKSNNPGYAAFWATPMGRSTRNQDTIRIPFAGDYNFVYGIVTPGGVVQDDTFKLSITTNNLNYVNDPLWTLLSGGVGEEKTWLLDLNEDGVSKYFNSPLYFYGTDDSWETVTEGKEIEGDSWNWLPDWEGNQWIMPAGDYGSMTFGLKGNATITVDHKMLNRQESGTYFLDASGKTLRMTDASPLHDEGRDGQVVDWGDIRVMSVTENSMQLGVIRDEVLAGEPSAMLVYNYISKDYSDNWVPEDLPDPEPQLPEGWQDDVSQVVSTTITWKLSETTPLNWAHLDGSLMNEWNAPEEYPDWLGVHDLSVYEGFSLTMDSDDNSVVYVAPDGTEQEGTYTLDTETGIYTFSDINPSFPVIGWGAFGLTAENQLRILSIQKNEVGRLTGMWVGALSPDKPEYMAYLLVPSMGGSSEPDPAQAVVNMLTSKTWKLDSERTYDVATSWGAEQGPVIFSDYSSWSYNPLPGEQYGAGEPDVDYGTMTFNKDGSVVVNQRVRRYSYTEEGETLERSGLPVEGDVLDSDEVEVLNGTWSFDYETKEVSMSVGMLHPWTADYAVADWGDTKIYKIQNDALLLQVMRSQELSGEDAMPLTYVFVPVVE</sequence>
<reference evidence="1 2" key="1">
    <citation type="journal article" date="2015" name="Microbes Environ.">
        <title>Distribution and evolution of nitrogen fixation genes in the phylum bacteroidetes.</title>
        <authorList>
            <person name="Inoue J."/>
            <person name="Oshima K."/>
            <person name="Suda W."/>
            <person name="Sakamoto M."/>
            <person name="Iino T."/>
            <person name="Noda S."/>
            <person name="Hongoh Y."/>
            <person name="Hattori M."/>
            <person name="Ohkuma M."/>
        </authorList>
    </citation>
    <scope>NUCLEOTIDE SEQUENCE [LARGE SCALE GENOMIC DNA]</scope>
    <source>
        <strain evidence="1">JCM 15548</strain>
    </source>
</reference>
<comment type="caution">
    <text evidence="1">The sequence shown here is derived from an EMBL/GenBank/DDBJ whole genome shotgun (WGS) entry which is preliminary data.</text>
</comment>
<dbReference type="RefSeq" id="WP_157482561.1">
    <property type="nucleotide sequence ID" value="NZ_BAZW01000013.1"/>
</dbReference>
<dbReference type="PROSITE" id="PS51257">
    <property type="entry name" value="PROKAR_LIPOPROTEIN"/>
    <property type="match status" value="1"/>
</dbReference>
<gene>
    <name evidence="1" type="ORF">JCM15548_12015</name>
</gene>
<accession>A0A0E9LWV3</accession>
<dbReference type="OrthoDB" id="646668at2"/>
<proteinExistence type="predicted"/>
<dbReference type="Proteomes" id="UP000032900">
    <property type="component" value="Unassembled WGS sequence"/>
</dbReference>
<organism evidence="1 2">
    <name type="scientific">Geofilum rubicundum JCM 15548</name>
    <dbReference type="NCBI Taxonomy" id="1236989"/>
    <lineage>
        <taxon>Bacteria</taxon>
        <taxon>Pseudomonadati</taxon>
        <taxon>Bacteroidota</taxon>
        <taxon>Bacteroidia</taxon>
        <taxon>Marinilabiliales</taxon>
        <taxon>Marinilabiliaceae</taxon>
        <taxon>Geofilum</taxon>
    </lineage>
</organism>